<keyword evidence="2" id="KW-1185">Reference proteome</keyword>
<evidence type="ECO:0000313" key="1">
    <source>
        <dbReference type="EMBL" id="CAG8811413.1"/>
    </source>
</evidence>
<dbReference type="AlphaFoldDB" id="A0A9N9K723"/>
<sequence>HGTQIQEIRGRNGPYGRVRIMNSREYFESIRHYSTLEEGSGVADLLTIRKTAMIQHLAVLFQQKPRIEDDVKRYLSAPWDDIVIQYIKCIIAMHNRKFAEAFDEHYSMVHSLTINSTIKNLSKSVFTTVWALVFADISDLIFMVAEKPPKNLEIAARAINKSFSLCITDRAALNVSRKWGTYYFAGLLKPHYVFVYPLNIVEIIAD</sequence>
<dbReference type="EMBL" id="CAJVPY010047508">
    <property type="protein sequence ID" value="CAG8811413.1"/>
    <property type="molecule type" value="Genomic_DNA"/>
</dbReference>
<reference evidence="1" key="1">
    <citation type="submission" date="2021-06" db="EMBL/GenBank/DDBJ databases">
        <authorList>
            <person name="Kallberg Y."/>
            <person name="Tangrot J."/>
            <person name="Rosling A."/>
        </authorList>
    </citation>
    <scope>NUCLEOTIDE SEQUENCE</scope>
    <source>
        <strain evidence="1">MA453B</strain>
    </source>
</reference>
<proteinExistence type="predicted"/>
<accession>A0A9N9K723</accession>
<dbReference type="Proteomes" id="UP000789405">
    <property type="component" value="Unassembled WGS sequence"/>
</dbReference>
<name>A0A9N9K723_9GLOM</name>
<feature type="non-terminal residue" evidence="1">
    <location>
        <position position="206"/>
    </location>
</feature>
<feature type="non-terminal residue" evidence="1">
    <location>
        <position position="1"/>
    </location>
</feature>
<evidence type="ECO:0000313" key="2">
    <source>
        <dbReference type="Proteomes" id="UP000789405"/>
    </source>
</evidence>
<organism evidence="1 2">
    <name type="scientific">Dentiscutata erythropus</name>
    <dbReference type="NCBI Taxonomy" id="1348616"/>
    <lineage>
        <taxon>Eukaryota</taxon>
        <taxon>Fungi</taxon>
        <taxon>Fungi incertae sedis</taxon>
        <taxon>Mucoromycota</taxon>
        <taxon>Glomeromycotina</taxon>
        <taxon>Glomeromycetes</taxon>
        <taxon>Diversisporales</taxon>
        <taxon>Gigasporaceae</taxon>
        <taxon>Dentiscutata</taxon>
    </lineage>
</organism>
<gene>
    <name evidence="1" type="ORF">DERYTH_LOCUS25460</name>
</gene>
<protein>
    <submittedName>
        <fullName evidence="1">22612_t:CDS:1</fullName>
    </submittedName>
</protein>
<dbReference type="OrthoDB" id="10252687at2759"/>
<comment type="caution">
    <text evidence="1">The sequence shown here is derived from an EMBL/GenBank/DDBJ whole genome shotgun (WGS) entry which is preliminary data.</text>
</comment>